<dbReference type="EMBL" id="CAJNOR010000125">
    <property type="protein sequence ID" value="CAF0807740.1"/>
    <property type="molecule type" value="Genomic_DNA"/>
</dbReference>
<dbReference type="CDD" id="cd09097">
    <property type="entry name" value="Deadenylase_CCR4"/>
    <property type="match status" value="1"/>
</dbReference>
<evidence type="ECO:0000256" key="5">
    <source>
        <dbReference type="ARBA" id="ARBA00010774"/>
    </source>
</evidence>
<feature type="domain" description="Endonuclease/exonuclease/phosphatase" evidence="23">
    <location>
        <begin position="446"/>
        <end position="798"/>
    </location>
</feature>
<keyword evidence="25" id="KW-1185">Reference proteome</keyword>
<feature type="region of interest" description="Disordered" evidence="22">
    <location>
        <begin position="810"/>
        <end position="829"/>
    </location>
</feature>
<dbReference type="Pfam" id="PF12799">
    <property type="entry name" value="LRR_4"/>
    <property type="match status" value="1"/>
</dbReference>
<evidence type="ECO:0000256" key="18">
    <source>
        <dbReference type="ARBA" id="ARBA00023242"/>
    </source>
</evidence>
<evidence type="ECO:0000256" key="14">
    <source>
        <dbReference type="ARBA" id="ARBA00022842"/>
    </source>
</evidence>
<keyword evidence="9" id="KW-0540">Nuclease</keyword>
<dbReference type="GO" id="GO:0005737">
    <property type="term" value="C:cytoplasm"/>
    <property type="evidence" value="ECO:0007669"/>
    <property type="project" value="UniProtKB-SubCell"/>
</dbReference>
<feature type="compositionally biased region" description="Low complexity" evidence="22">
    <location>
        <begin position="810"/>
        <end position="823"/>
    </location>
</feature>
<sequence>MPGVSLNYHSSLSVDDTTSYSQRIHPPQQYYYQSIEQSTFYPYQSQLSLQSDHQQKSSTSSSGTKKCDWNELEVTGNVRNLSPILWTLSQLTVLYLNDNQLTRLPSEIACLTNLVTLDLSNNKLRNLPSEIGELISLRELNLTNNSIRNLPYELGKLFRLQSLGLMGNPLPAEVYTIYTESNGLQKLLTYFLDSLPSSLNEQKNNVLSDNTRSLRTILNPLSPVFYSHHQTQLLSNKISFEHATSDAYQSYSLPSMLLYSDHQTAFSFSIVNNTPIVPVHRGSLASLSSSSSSSSSSDTNNNLSCCCCCCCCCYCDKENLPYRKRPRRSTKKSSFDNYSIKRIKIHSRTKTRKQRRNTSLINFSIDLTGQNIDYTIEYHYYQTLFIPFYYDFYYLSWLQLYYYYSYLYFYYSQYFNRESIQPPPARSWIRLASPNATQPTAIFTIMNYNILCDKYATRHVYGYCPSWALKWDYRRKHILEELRSYSADIIALQVGEINEMETDQFHSFFLPELQKHGYDGVFSPKSRAKTMCEQDRRYVDGCAIFYRQSKFRLIKHYLVEFNQLAMSAANGTACHDMMNRVMTKDNIGLVAFLETKEEIYSHTFSNGVLPTDHKQMLFVCTAHIHWDPEYCDVKVVQTLMLLSELKTIIEDAIQKHRPNSNMSIDCSTVPLVLCGDFNSLPGSGVIELMRSGKISMTHADFKDLSYETYLQRYSRVDGNPTTSNDIVHHFKLQSAYETTADPIMPYTNFTYDFKGIIDYVFFSTQLMRVLGVLGPLDPEWLQTNKIVGCPHPNVPSDHFSLLVEFELNPSTNDNSKTSTTTTTIPVRRQ</sequence>
<keyword evidence="10" id="KW-0479">Metal-binding</keyword>
<comment type="subcellular location">
    <subcellularLocation>
        <location evidence="4">Cytoplasm</location>
    </subcellularLocation>
    <subcellularLocation>
        <location evidence="3">Nucleus</location>
    </subcellularLocation>
</comment>
<dbReference type="Gene3D" id="3.60.10.10">
    <property type="entry name" value="Endonuclease/exonuclease/phosphatase"/>
    <property type="match status" value="1"/>
</dbReference>
<evidence type="ECO:0000256" key="4">
    <source>
        <dbReference type="ARBA" id="ARBA00004496"/>
    </source>
</evidence>
<dbReference type="PANTHER" id="PTHR12121">
    <property type="entry name" value="CARBON CATABOLITE REPRESSOR PROTEIN 4"/>
    <property type="match status" value="1"/>
</dbReference>
<evidence type="ECO:0000256" key="10">
    <source>
        <dbReference type="ARBA" id="ARBA00022723"/>
    </source>
</evidence>
<comment type="caution">
    <text evidence="24">The sequence shown here is derived from an EMBL/GenBank/DDBJ whole genome shotgun (WGS) entry which is preliminary data.</text>
</comment>
<dbReference type="GO" id="GO:0005634">
    <property type="term" value="C:nucleus"/>
    <property type="evidence" value="ECO:0007669"/>
    <property type="project" value="UniProtKB-SubCell"/>
</dbReference>
<dbReference type="EC" id="3.1.13.4" evidence="6"/>
<evidence type="ECO:0000313" key="25">
    <source>
        <dbReference type="Proteomes" id="UP000663828"/>
    </source>
</evidence>
<comment type="similarity">
    <text evidence="5">Belongs to the CCR4/nocturin family.</text>
</comment>
<dbReference type="FunFam" id="3.60.10.10:FF:000002">
    <property type="entry name" value="CCR4-NOT transcription complex subunit 6 like"/>
    <property type="match status" value="1"/>
</dbReference>
<evidence type="ECO:0000256" key="19">
    <source>
        <dbReference type="ARBA" id="ARBA00030493"/>
    </source>
</evidence>
<dbReference type="InterPro" id="IPR003591">
    <property type="entry name" value="Leu-rich_rpt_typical-subtyp"/>
</dbReference>
<organism evidence="24 25">
    <name type="scientific">Adineta ricciae</name>
    <name type="common">Rotifer</name>
    <dbReference type="NCBI Taxonomy" id="249248"/>
    <lineage>
        <taxon>Eukaryota</taxon>
        <taxon>Metazoa</taxon>
        <taxon>Spiralia</taxon>
        <taxon>Gnathifera</taxon>
        <taxon>Rotifera</taxon>
        <taxon>Eurotatoria</taxon>
        <taxon>Bdelloidea</taxon>
        <taxon>Adinetida</taxon>
        <taxon>Adinetidae</taxon>
        <taxon>Adineta</taxon>
    </lineage>
</organism>
<dbReference type="InterPro" id="IPR050410">
    <property type="entry name" value="CCR4/nocturin_mRNA_transcr"/>
</dbReference>
<evidence type="ECO:0000256" key="3">
    <source>
        <dbReference type="ARBA" id="ARBA00004123"/>
    </source>
</evidence>
<dbReference type="Pfam" id="PF00560">
    <property type="entry name" value="LRR_1"/>
    <property type="match status" value="1"/>
</dbReference>
<proteinExistence type="inferred from homology"/>
<evidence type="ECO:0000259" key="23">
    <source>
        <dbReference type="Pfam" id="PF03372"/>
    </source>
</evidence>
<evidence type="ECO:0000256" key="20">
    <source>
        <dbReference type="ARBA" id="ARBA00031469"/>
    </source>
</evidence>
<dbReference type="InterPro" id="IPR001611">
    <property type="entry name" value="Leu-rich_rpt"/>
</dbReference>
<dbReference type="AlphaFoldDB" id="A0A813TFZ2"/>
<evidence type="ECO:0000256" key="12">
    <source>
        <dbReference type="ARBA" id="ARBA00022801"/>
    </source>
</evidence>
<dbReference type="SUPFAM" id="SSF56219">
    <property type="entry name" value="DNase I-like"/>
    <property type="match status" value="1"/>
</dbReference>
<dbReference type="GO" id="GO:0004535">
    <property type="term" value="F:poly(A)-specific ribonuclease activity"/>
    <property type="evidence" value="ECO:0007669"/>
    <property type="project" value="UniProtKB-EC"/>
</dbReference>
<evidence type="ECO:0000256" key="22">
    <source>
        <dbReference type="SAM" id="MobiDB-lite"/>
    </source>
</evidence>
<evidence type="ECO:0000256" key="15">
    <source>
        <dbReference type="ARBA" id="ARBA00022884"/>
    </source>
</evidence>
<evidence type="ECO:0000256" key="8">
    <source>
        <dbReference type="ARBA" id="ARBA00022614"/>
    </source>
</evidence>
<dbReference type="Proteomes" id="UP000663828">
    <property type="component" value="Unassembled WGS sequence"/>
</dbReference>
<evidence type="ECO:0000256" key="9">
    <source>
        <dbReference type="ARBA" id="ARBA00022722"/>
    </source>
</evidence>
<dbReference type="PANTHER" id="PTHR12121:SF100">
    <property type="entry name" value="POLY(A)-SPECIFIC RIBONUCLEASE"/>
    <property type="match status" value="1"/>
</dbReference>
<evidence type="ECO:0000256" key="11">
    <source>
        <dbReference type="ARBA" id="ARBA00022737"/>
    </source>
</evidence>
<evidence type="ECO:0000256" key="16">
    <source>
        <dbReference type="ARBA" id="ARBA00023015"/>
    </source>
</evidence>
<evidence type="ECO:0000256" key="7">
    <source>
        <dbReference type="ARBA" id="ARBA00022490"/>
    </source>
</evidence>
<dbReference type="Pfam" id="PF03372">
    <property type="entry name" value="Exo_endo_phos"/>
    <property type="match status" value="1"/>
</dbReference>
<dbReference type="InterPro" id="IPR032675">
    <property type="entry name" value="LRR_dom_sf"/>
</dbReference>
<keyword evidence="16" id="KW-0805">Transcription regulation</keyword>
<evidence type="ECO:0000256" key="1">
    <source>
        <dbReference type="ARBA" id="ARBA00001663"/>
    </source>
</evidence>
<keyword evidence="15" id="KW-0694">RNA-binding</keyword>
<evidence type="ECO:0000256" key="6">
    <source>
        <dbReference type="ARBA" id="ARBA00012161"/>
    </source>
</evidence>
<dbReference type="SMART" id="SM00369">
    <property type="entry name" value="LRR_TYP"/>
    <property type="match status" value="3"/>
</dbReference>
<dbReference type="InterPro" id="IPR025875">
    <property type="entry name" value="Leu-rich_rpt_4"/>
</dbReference>
<keyword evidence="12" id="KW-0378">Hydrolase</keyword>
<reference evidence="24" key="1">
    <citation type="submission" date="2021-02" db="EMBL/GenBank/DDBJ databases">
        <authorList>
            <person name="Nowell W R."/>
        </authorList>
    </citation>
    <scope>NUCLEOTIDE SEQUENCE</scope>
</reference>
<comment type="cofactor">
    <cofactor evidence="2">
        <name>Mg(2+)</name>
        <dbReference type="ChEBI" id="CHEBI:18420"/>
    </cofactor>
</comment>
<keyword evidence="13" id="KW-0269">Exonuclease</keyword>
<dbReference type="PROSITE" id="PS51450">
    <property type="entry name" value="LRR"/>
    <property type="match status" value="3"/>
</dbReference>
<dbReference type="InterPro" id="IPR036691">
    <property type="entry name" value="Endo/exonu/phosph_ase_sf"/>
</dbReference>
<keyword evidence="7" id="KW-0963">Cytoplasm</keyword>
<keyword evidence="8" id="KW-0433">Leucine-rich repeat</keyword>
<keyword evidence="14" id="KW-0460">Magnesium</keyword>
<gene>
    <name evidence="24" type="ORF">XAT740_LOCUS3302</name>
</gene>
<evidence type="ECO:0000313" key="24">
    <source>
        <dbReference type="EMBL" id="CAF0807740.1"/>
    </source>
</evidence>
<keyword evidence="17" id="KW-0804">Transcription</keyword>
<protein>
    <recommendedName>
        <fullName evidence="6">poly(A)-specific ribonuclease</fullName>
        <ecNumber evidence="6">3.1.13.4</ecNumber>
    </recommendedName>
    <alternativeName>
        <fullName evidence="19">Carbon catabolite repressor protein 4</fullName>
    </alternativeName>
    <alternativeName>
        <fullName evidence="20">Cytoplasmic deadenylase</fullName>
    </alternativeName>
    <alternativeName>
        <fullName evidence="21">Glucose-repressible alcohol dehydrogenase transcriptional effector</fullName>
    </alternativeName>
</protein>
<name>A0A813TFZ2_ADIRI</name>
<evidence type="ECO:0000256" key="21">
    <source>
        <dbReference type="ARBA" id="ARBA00033317"/>
    </source>
</evidence>
<dbReference type="Gene3D" id="3.80.10.10">
    <property type="entry name" value="Ribonuclease Inhibitor"/>
    <property type="match status" value="1"/>
</dbReference>
<dbReference type="GO" id="GO:0003723">
    <property type="term" value="F:RNA binding"/>
    <property type="evidence" value="ECO:0007669"/>
    <property type="project" value="UniProtKB-KW"/>
</dbReference>
<evidence type="ECO:0000256" key="17">
    <source>
        <dbReference type="ARBA" id="ARBA00023163"/>
    </source>
</evidence>
<accession>A0A813TFZ2</accession>
<dbReference type="InterPro" id="IPR005135">
    <property type="entry name" value="Endo/exonuclease/phosphatase"/>
</dbReference>
<dbReference type="GO" id="GO:0046872">
    <property type="term" value="F:metal ion binding"/>
    <property type="evidence" value="ECO:0007669"/>
    <property type="project" value="UniProtKB-KW"/>
</dbReference>
<evidence type="ECO:0000256" key="13">
    <source>
        <dbReference type="ARBA" id="ARBA00022839"/>
    </source>
</evidence>
<comment type="catalytic activity">
    <reaction evidence="1">
        <text>Exonucleolytic cleavage of poly(A) to 5'-AMP.</text>
        <dbReference type="EC" id="3.1.13.4"/>
    </reaction>
</comment>
<keyword evidence="18" id="KW-0539">Nucleus</keyword>
<keyword evidence="11" id="KW-0677">Repeat</keyword>
<evidence type="ECO:0000256" key="2">
    <source>
        <dbReference type="ARBA" id="ARBA00001946"/>
    </source>
</evidence>
<dbReference type="SUPFAM" id="SSF52075">
    <property type="entry name" value="Outer arm dynein light chain 1"/>
    <property type="match status" value="1"/>
</dbReference>